<comment type="caution">
    <text evidence="1">The sequence shown here is derived from an EMBL/GenBank/DDBJ whole genome shotgun (WGS) entry which is preliminary data.</text>
</comment>
<accession>A0A2K3MBB0</accession>
<dbReference type="EMBL" id="ASHM01055504">
    <property type="protein sequence ID" value="PNX88068.1"/>
    <property type="molecule type" value="Genomic_DNA"/>
</dbReference>
<proteinExistence type="predicted"/>
<gene>
    <name evidence="1" type="ORF">L195_g044168</name>
</gene>
<reference evidence="1 2" key="1">
    <citation type="journal article" date="2014" name="Am. J. Bot.">
        <title>Genome assembly and annotation for red clover (Trifolium pratense; Fabaceae).</title>
        <authorList>
            <person name="Istvanek J."/>
            <person name="Jaros M."/>
            <person name="Krenek A."/>
            <person name="Repkova J."/>
        </authorList>
    </citation>
    <scope>NUCLEOTIDE SEQUENCE [LARGE SCALE GENOMIC DNA]</scope>
    <source>
        <strain evidence="2">cv. Tatra</strain>
        <tissue evidence="1">Young leaves</tissue>
    </source>
</reference>
<organism evidence="1 2">
    <name type="scientific">Trifolium pratense</name>
    <name type="common">Red clover</name>
    <dbReference type="NCBI Taxonomy" id="57577"/>
    <lineage>
        <taxon>Eukaryota</taxon>
        <taxon>Viridiplantae</taxon>
        <taxon>Streptophyta</taxon>
        <taxon>Embryophyta</taxon>
        <taxon>Tracheophyta</taxon>
        <taxon>Spermatophyta</taxon>
        <taxon>Magnoliopsida</taxon>
        <taxon>eudicotyledons</taxon>
        <taxon>Gunneridae</taxon>
        <taxon>Pentapetalae</taxon>
        <taxon>rosids</taxon>
        <taxon>fabids</taxon>
        <taxon>Fabales</taxon>
        <taxon>Fabaceae</taxon>
        <taxon>Papilionoideae</taxon>
        <taxon>50 kb inversion clade</taxon>
        <taxon>NPAAA clade</taxon>
        <taxon>Hologalegina</taxon>
        <taxon>IRL clade</taxon>
        <taxon>Trifolieae</taxon>
        <taxon>Trifolium</taxon>
    </lineage>
</organism>
<dbReference type="Proteomes" id="UP000236291">
    <property type="component" value="Unassembled WGS sequence"/>
</dbReference>
<evidence type="ECO:0000313" key="2">
    <source>
        <dbReference type="Proteomes" id="UP000236291"/>
    </source>
</evidence>
<reference evidence="1 2" key="2">
    <citation type="journal article" date="2017" name="Front. Plant Sci.">
        <title>Gene Classification and Mining of Molecular Markers Useful in Red Clover (Trifolium pratense) Breeding.</title>
        <authorList>
            <person name="Istvanek J."/>
            <person name="Dluhosova J."/>
            <person name="Dluhos P."/>
            <person name="Patkova L."/>
            <person name="Nedelnik J."/>
            <person name="Repkova J."/>
        </authorList>
    </citation>
    <scope>NUCLEOTIDE SEQUENCE [LARGE SCALE GENOMIC DNA]</scope>
    <source>
        <strain evidence="2">cv. Tatra</strain>
        <tissue evidence="1">Young leaves</tissue>
    </source>
</reference>
<protein>
    <submittedName>
        <fullName evidence="1">Uncharacterized protein</fullName>
    </submittedName>
</protein>
<name>A0A2K3MBB0_TRIPR</name>
<dbReference type="AlphaFoldDB" id="A0A2K3MBB0"/>
<feature type="non-terminal residue" evidence="1">
    <location>
        <position position="23"/>
    </location>
</feature>
<evidence type="ECO:0000313" key="1">
    <source>
        <dbReference type="EMBL" id="PNX88068.1"/>
    </source>
</evidence>
<sequence length="23" mass="2145">MIGDGEGECSVIGSAFTTTGGVG</sequence>